<evidence type="ECO:0000313" key="1">
    <source>
        <dbReference type="EMBL" id="AYQ54290.1"/>
    </source>
</evidence>
<sequence>MMKVPKGMCVIVTSLIIILMVVVGEVVTYSHPYNYSASAYGDGSYSISDSGSHVYDAILTDNGGFEVPDSIYLFYDDRYGSVFNDTTIETGFRQLDQEYYVSQLTNNLKYYGVPVTTMDADTLATLLRDTGSAVGKGVVILAGAIPDVMYGESSTLLIDWIVAGGSLYWAGGMIGKYVAHSDGRVTEFSGDYQSLFFGVNCLNPAINDEGGRVGVADGVISASGNEYADHLSLKNNRVLYGVDTSLLAVRNLAIGYTDGTYSSIAFVEKGAGMICVVAGDYSNEQRMDLATVVASGLCYCSIEIEHNSGKVTRETISGTFERVSEVSGNRVVFIYLGGNFSVYGKTFTF</sequence>
<dbReference type="EMBL" id="CP017686">
    <property type="protein sequence ID" value="AYQ54290.1"/>
    <property type="molecule type" value="Genomic_DNA"/>
</dbReference>
<accession>A0A3G3IEP0</accession>
<gene>
    <name evidence="1" type="ORF">BKD89_00445</name>
</gene>
<organism evidence="1 2">
    <name type="scientific">Methanomethylophilus alvi</name>
    <dbReference type="NCBI Taxonomy" id="1291540"/>
    <lineage>
        <taxon>Archaea</taxon>
        <taxon>Methanobacteriati</taxon>
        <taxon>Thermoplasmatota</taxon>
        <taxon>Thermoplasmata</taxon>
        <taxon>Methanomassiliicoccales</taxon>
        <taxon>Methanomethylophilaceae</taxon>
        <taxon>Methanomethylophilus</taxon>
    </lineage>
</organism>
<name>A0A3G3IEP0_9ARCH</name>
<dbReference type="Proteomes" id="UP000273278">
    <property type="component" value="Chromosome"/>
</dbReference>
<protein>
    <submittedName>
        <fullName evidence="1">Uncharacterized protein</fullName>
    </submittedName>
</protein>
<evidence type="ECO:0000313" key="2">
    <source>
        <dbReference type="Proteomes" id="UP000273278"/>
    </source>
</evidence>
<dbReference type="AlphaFoldDB" id="A0A3G3IEP0"/>
<reference evidence="1 2" key="1">
    <citation type="submission" date="2016-10" db="EMBL/GenBank/DDBJ databases">
        <title>Complete genome of the TMA-utilizing, human hosted archaeon Methanomethylophilus alvus Gen. nov, sp. nov., strain Mx-05, derived from a pure culture.</title>
        <authorList>
            <person name="Brugere J.-F."/>
            <person name="Ben Hania W."/>
            <person name="Chaudhary P.P."/>
            <person name="Gaci N."/>
            <person name="Borrel G."/>
            <person name="Cao Van Tuat L."/>
            <person name="Fardeau M.-L."/>
            <person name="Harris H.M.B."/>
            <person name="O'Toole P.W."/>
            <person name="Ollivier B."/>
        </authorList>
    </citation>
    <scope>NUCLEOTIDE SEQUENCE [LARGE SCALE GENOMIC DNA]</scope>
    <source>
        <strain evidence="1 2">Mx-05</strain>
    </source>
</reference>
<proteinExistence type="predicted"/>